<keyword evidence="2" id="KW-0408">Iron</keyword>
<dbReference type="Proteomes" id="UP001183202">
    <property type="component" value="Unassembled WGS sequence"/>
</dbReference>
<evidence type="ECO:0000256" key="1">
    <source>
        <dbReference type="ARBA" id="ARBA00008520"/>
    </source>
</evidence>
<dbReference type="Pfam" id="PF13416">
    <property type="entry name" value="SBP_bac_8"/>
    <property type="match status" value="1"/>
</dbReference>
<dbReference type="PIRSF" id="PIRSF002825">
    <property type="entry name" value="CfbpA"/>
    <property type="match status" value="1"/>
</dbReference>
<keyword evidence="5" id="KW-1185">Reference proteome</keyword>
<keyword evidence="2" id="KW-0813">Transport</keyword>
<evidence type="ECO:0000313" key="4">
    <source>
        <dbReference type="EMBL" id="MDT0349291.1"/>
    </source>
</evidence>
<accession>A0ABU2N6E5</accession>
<protein>
    <submittedName>
        <fullName evidence="4">Extracellular solute-binding protein</fullName>
    </submittedName>
</protein>
<sequence length="373" mass="39291">MLASLLRRPWLLGVALVAVVALLVGGAVAVFGSGGDRAPAAAEGAAPTSAAPAIREVSTAGIAYSPTLVVYNGRSHYGDEQVFTDFEAATGVKLELRGGTGPELFERLKREGADTPADVYVTTDLANLWRAEQAGLLQGVTSPTLRAQIPDSRRDAAGNWWALSTRLRVPVVSTERVPAGAVTSYTSFGDPRFKGRTCFRTSNNEYNQSFVADHIAKHGRPATEQLLRSWMANDPKIINSDGEMLAVIAAGGCDVGLANHYYLGRILKDKPDFPVAPAWPDQDGAGAHANVSGVGVVASSKNVPTAVALMEWLTSPPAQQEIIAGSEFAANPTVPPPAHIASWANVKEDPIDGEHAGPLLADAVALMLEVGWN</sequence>
<dbReference type="RefSeq" id="WP_311555288.1">
    <property type="nucleotide sequence ID" value="NZ_JAVREJ010000003.1"/>
</dbReference>
<dbReference type="InterPro" id="IPR006059">
    <property type="entry name" value="SBP"/>
</dbReference>
<dbReference type="InterPro" id="IPR026045">
    <property type="entry name" value="Ferric-bd"/>
</dbReference>
<evidence type="ECO:0000313" key="5">
    <source>
        <dbReference type="Proteomes" id="UP001183202"/>
    </source>
</evidence>
<comment type="caution">
    <text evidence="4">The sequence shown here is derived from an EMBL/GenBank/DDBJ whole genome shotgun (WGS) entry which is preliminary data.</text>
</comment>
<keyword evidence="3" id="KW-0732">Signal</keyword>
<dbReference type="PANTHER" id="PTHR30006">
    <property type="entry name" value="THIAMINE-BINDING PERIPLASMIC PROTEIN-RELATED"/>
    <property type="match status" value="1"/>
</dbReference>
<name>A0ABU2N6E5_9PSEU</name>
<gene>
    <name evidence="4" type="ORF">RM445_07100</name>
</gene>
<keyword evidence="2" id="KW-0406">Ion transport</keyword>
<comment type="similarity">
    <text evidence="1">Belongs to the bacterial solute-binding protein 1 family.</text>
</comment>
<evidence type="ECO:0000256" key="2">
    <source>
        <dbReference type="ARBA" id="ARBA00022496"/>
    </source>
</evidence>
<reference evidence="5" key="1">
    <citation type="submission" date="2023-07" db="EMBL/GenBank/DDBJ databases">
        <title>30 novel species of actinomycetes from the DSMZ collection.</title>
        <authorList>
            <person name="Nouioui I."/>
        </authorList>
    </citation>
    <scope>NUCLEOTIDE SEQUENCE [LARGE SCALE GENOMIC DNA]</scope>
    <source>
        <strain evidence="5">DSM 45834</strain>
    </source>
</reference>
<organism evidence="4 5">
    <name type="scientific">Pseudonocardia charpentierae</name>
    <dbReference type="NCBI Taxonomy" id="3075545"/>
    <lineage>
        <taxon>Bacteria</taxon>
        <taxon>Bacillati</taxon>
        <taxon>Actinomycetota</taxon>
        <taxon>Actinomycetes</taxon>
        <taxon>Pseudonocardiales</taxon>
        <taxon>Pseudonocardiaceae</taxon>
        <taxon>Pseudonocardia</taxon>
    </lineage>
</organism>
<dbReference type="PANTHER" id="PTHR30006:SF15">
    <property type="entry name" value="IRON-UTILIZATION PERIPLASMIC PROTEIN"/>
    <property type="match status" value="1"/>
</dbReference>
<proteinExistence type="inferred from homology"/>
<dbReference type="Gene3D" id="3.40.190.10">
    <property type="entry name" value="Periplasmic binding protein-like II"/>
    <property type="match status" value="2"/>
</dbReference>
<evidence type="ECO:0000256" key="3">
    <source>
        <dbReference type="ARBA" id="ARBA00022729"/>
    </source>
</evidence>
<keyword evidence="2" id="KW-0410">Iron transport</keyword>
<dbReference type="SUPFAM" id="SSF53850">
    <property type="entry name" value="Periplasmic binding protein-like II"/>
    <property type="match status" value="1"/>
</dbReference>
<dbReference type="EMBL" id="JAVREJ010000003">
    <property type="protein sequence ID" value="MDT0349291.1"/>
    <property type="molecule type" value="Genomic_DNA"/>
</dbReference>